<evidence type="ECO:0000259" key="15">
    <source>
        <dbReference type="Pfam" id="PF04389"/>
    </source>
</evidence>
<dbReference type="AlphaFoldDB" id="A0A0L0CA52"/>
<keyword evidence="5" id="KW-0812">Transmembrane</keyword>
<dbReference type="InterPro" id="IPR045175">
    <property type="entry name" value="M28_fam"/>
</dbReference>
<dbReference type="SUPFAM" id="SSF53187">
    <property type="entry name" value="Zn-dependent exopeptidases"/>
    <property type="match status" value="1"/>
</dbReference>
<comment type="cofactor">
    <cofactor evidence="1">
        <name>Zn(2+)</name>
        <dbReference type="ChEBI" id="CHEBI:29105"/>
    </cofactor>
</comment>
<keyword evidence="17" id="KW-1185">Reference proteome</keyword>
<comment type="caution">
    <text evidence="16">The sequence shown here is derived from an EMBL/GenBank/DDBJ whole genome shotgun (WGS) entry which is preliminary data.</text>
</comment>
<evidence type="ECO:0000256" key="13">
    <source>
        <dbReference type="ARBA" id="ARBA00023180"/>
    </source>
</evidence>
<name>A0A0L0CA52_LUCCU</name>
<evidence type="ECO:0000256" key="14">
    <source>
        <dbReference type="ARBA" id="ARBA00078796"/>
    </source>
</evidence>
<keyword evidence="8" id="KW-0256">Endoplasmic reticulum</keyword>
<gene>
    <name evidence="16" type="ORF">FF38_05453</name>
</gene>
<keyword evidence="9" id="KW-0862">Zinc</keyword>
<evidence type="ECO:0000256" key="9">
    <source>
        <dbReference type="ARBA" id="ARBA00022833"/>
    </source>
</evidence>
<dbReference type="InterPro" id="IPR007484">
    <property type="entry name" value="Peptidase_M28"/>
</dbReference>
<evidence type="ECO:0000256" key="10">
    <source>
        <dbReference type="ARBA" id="ARBA00022989"/>
    </source>
</evidence>
<evidence type="ECO:0000256" key="4">
    <source>
        <dbReference type="ARBA" id="ARBA00022670"/>
    </source>
</evidence>
<accession>A0A0L0CA52</accession>
<dbReference type="GO" id="GO:0008235">
    <property type="term" value="F:metalloexopeptidase activity"/>
    <property type="evidence" value="ECO:0007669"/>
    <property type="project" value="InterPro"/>
</dbReference>
<dbReference type="OMA" id="VHHIWEG"/>
<dbReference type="Pfam" id="PF04389">
    <property type="entry name" value="Peptidase_M28"/>
    <property type="match status" value="1"/>
</dbReference>
<dbReference type="PANTHER" id="PTHR12147:SF22">
    <property type="entry name" value="ENDOPLASMIC RETICULUM METALLOPEPTIDASE 1"/>
    <property type="match status" value="1"/>
</dbReference>
<evidence type="ECO:0000256" key="6">
    <source>
        <dbReference type="ARBA" id="ARBA00022723"/>
    </source>
</evidence>
<dbReference type="FunFam" id="3.40.630.10:FF:000008">
    <property type="entry name" value="Endoplasmic reticulum metallopeptidase 1"/>
    <property type="match status" value="1"/>
</dbReference>
<evidence type="ECO:0000256" key="11">
    <source>
        <dbReference type="ARBA" id="ARBA00023049"/>
    </source>
</evidence>
<keyword evidence="10" id="KW-1133">Transmembrane helix</keyword>
<dbReference type="Gene3D" id="3.40.630.10">
    <property type="entry name" value="Zn peptidases"/>
    <property type="match status" value="1"/>
</dbReference>
<evidence type="ECO:0000256" key="3">
    <source>
        <dbReference type="ARBA" id="ARBA00010918"/>
    </source>
</evidence>
<evidence type="ECO:0000256" key="5">
    <source>
        <dbReference type="ARBA" id="ARBA00022692"/>
    </source>
</evidence>
<comment type="similarity">
    <text evidence="3">Belongs to the peptidase M28 family.</text>
</comment>
<evidence type="ECO:0000256" key="1">
    <source>
        <dbReference type="ARBA" id="ARBA00001947"/>
    </source>
</evidence>
<keyword evidence="6" id="KW-0479">Metal-binding</keyword>
<keyword evidence="4" id="KW-0645">Protease</keyword>
<dbReference type="EMBL" id="JRES01000689">
    <property type="protein sequence ID" value="KNC29126.1"/>
    <property type="molecule type" value="Genomic_DNA"/>
</dbReference>
<keyword evidence="11" id="KW-0482">Metalloprotease</keyword>
<dbReference type="GO" id="GO:0046872">
    <property type="term" value="F:metal ion binding"/>
    <property type="evidence" value="ECO:0007669"/>
    <property type="project" value="UniProtKB-KW"/>
</dbReference>
<dbReference type="InterPro" id="IPR048024">
    <property type="entry name" value="Fxna-like_M28_dom"/>
</dbReference>
<evidence type="ECO:0000313" key="16">
    <source>
        <dbReference type="EMBL" id="KNC29126.1"/>
    </source>
</evidence>
<protein>
    <recommendedName>
        <fullName evidence="14">FXNA-like protease</fullName>
    </recommendedName>
</protein>
<dbReference type="OrthoDB" id="76293at2759"/>
<evidence type="ECO:0000256" key="7">
    <source>
        <dbReference type="ARBA" id="ARBA00022801"/>
    </source>
</evidence>
<dbReference type="CDD" id="cd03875">
    <property type="entry name" value="M28_Fxna_like"/>
    <property type="match status" value="1"/>
</dbReference>
<reference evidence="16 17" key="1">
    <citation type="journal article" date="2015" name="Nat. Commun.">
        <title>Lucilia cuprina genome unlocks parasitic fly biology to underpin future interventions.</title>
        <authorList>
            <person name="Anstead C.A."/>
            <person name="Korhonen P.K."/>
            <person name="Young N.D."/>
            <person name="Hall R.S."/>
            <person name="Jex A.R."/>
            <person name="Murali S.C."/>
            <person name="Hughes D.S."/>
            <person name="Lee S.F."/>
            <person name="Perry T."/>
            <person name="Stroehlein A.J."/>
            <person name="Ansell B.R."/>
            <person name="Breugelmans B."/>
            <person name="Hofmann A."/>
            <person name="Qu J."/>
            <person name="Dugan S."/>
            <person name="Lee S.L."/>
            <person name="Chao H."/>
            <person name="Dinh H."/>
            <person name="Han Y."/>
            <person name="Doddapaneni H.V."/>
            <person name="Worley K.C."/>
            <person name="Muzny D.M."/>
            <person name="Ioannidis P."/>
            <person name="Waterhouse R.M."/>
            <person name="Zdobnov E.M."/>
            <person name="James P.J."/>
            <person name="Bagnall N.H."/>
            <person name="Kotze A.C."/>
            <person name="Gibbs R.A."/>
            <person name="Richards S."/>
            <person name="Batterham P."/>
            <person name="Gasser R.B."/>
        </authorList>
    </citation>
    <scope>NUCLEOTIDE SEQUENCE [LARGE SCALE GENOMIC DNA]</scope>
    <source>
        <strain evidence="16 17">LS</strain>
        <tissue evidence="16">Full body</tissue>
    </source>
</reference>
<sequence length="376" mass="42426">MSLLDGGYIDCRRQTGGQKIIFDSVYSKRNVHHIWEGWSFVVLGVLILLGYTCRYNLHENLPKALGNSDLLYNPHSFIAERAWKDLKILTNFGPRVVGSYSNEVLAVDFLKREISYIKQLAHKNQRIELDVQVVSGTYWTGFKPYGMTTMYRNIQNVVVKLHGEYKLNQGHPNTNFKDKALLLNCHFDTVPGSPGASDDAANCVVMLEILRVLSRSEKRLKHSIIFLFNGAEETGLQASHGFITKHKWAPEIKAFINLESVGSGGKELLFQNNRNNSWLMQMYADSVPYPSAQVAAEEIFDSGLIPSDTDYRIFSNFRGLPGLDFAHIINGQRYHTKFDSLDYLPNGSIQHTGCNILELTKAIADSDEFGIVQVSI</sequence>
<dbReference type="GO" id="GO:0006508">
    <property type="term" value="P:proteolysis"/>
    <property type="evidence" value="ECO:0007669"/>
    <property type="project" value="UniProtKB-KW"/>
</dbReference>
<organism evidence="16 17">
    <name type="scientific">Lucilia cuprina</name>
    <name type="common">Green bottle fly</name>
    <name type="synonym">Australian sheep blowfly</name>
    <dbReference type="NCBI Taxonomy" id="7375"/>
    <lineage>
        <taxon>Eukaryota</taxon>
        <taxon>Metazoa</taxon>
        <taxon>Ecdysozoa</taxon>
        <taxon>Arthropoda</taxon>
        <taxon>Hexapoda</taxon>
        <taxon>Insecta</taxon>
        <taxon>Pterygota</taxon>
        <taxon>Neoptera</taxon>
        <taxon>Endopterygota</taxon>
        <taxon>Diptera</taxon>
        <taxon>Brachycera</taxon>
        <taxon>Muscomorpha</taxon>
        <taxon>Oestroidea</taxon>
        <taxon>Calliphoridae</taxon>
        <taxon>Luciliinae</taxon>
        <taxon>Lucilia</taxon>
    </lineage>
</organism>
<feature type="domain" description="Peptidase M28" evidence="15">
    <location>
        <begin position="175"/>
        <end position="359"/>
    </location>
</feature>
<keyword evidence="13" id="KW-0325">Glycoprotein</keyword>
<evidence type="ECO:0000313" key="17">
    <source>
        <dbReference type="Proteomes" id="UP000037069"/>
    </source>
</evidence>
<keyword evidence="7" id="KW-0378">Hydrolase</keyword>
<evidence type="ECO:0000256" key="12">
    <source>
        <dbReference type="ARBA" id="ARBA00023136"/>
    </source>
</evidence>
<proteinExistence type="inferred from homology"/>
<keyword evidence="12" id="KW-0472">Membrane</keyword>
<comment type="subcellular location">
    <subcellularLocation>
        <location evidence="2">Endoplasmic reticulum membrane</location>
        <topology evidence="2">Multi-pass membrane protein</topology>
    </subcellularLocation>
</comment>
<evidence type="ECO:0000256" key="8">
    <source>
        <dbReference type="ARBA" id="ARBA00022824"/>
    </source>
</evidence>
<dbReference type="PANTHER" id="PTHR12147">
    <property type="entry name" value="METALLOPEPTIDASE M28 FAMILY MEMBER"/>
    <property type="match status" value="1"/>
</dbReference>
<dbReference type="Proteomes" id="UP000037069">
    <property type="component" value="Unassembled WGS sequence"/>
</dbReference>
<dbReference type="STRING" id="7375.A0A0L0CA52"/>
<evidence type="ECO:0000256" key="2">
    <source>
        <dbReference type="ARBA" id="ARBA00004477"/>
    </source>
</evidence>
<dbReference type="GO" id="GO:0005789">
    <property type="term" value="C:endoplasmic reticulum membrane"/>
    <property type="evidence" value="ECO:0007669"/>
    <property type="project" value="UniProtKB-SubCell"/>
</dbReference>